<feature type="region of interest" description="Disordered" evidence="1">
    <location>
        <begin position="363"/>
        <end position="385"/>
    </location>
</feature>
<evidence type="ECO:0008006" key="4">
    <source>
        <dbReference type="Google" id="ProtNLM"/>
    </source>
</evidence>
<dbReference type="InterPro" id="IPR011333">
    <property type="entry name" value="SKP1/BTB/POZ_sf"/>
</dbReference>
<accession>A0A2H4SP69</accession>
<proteinExistence type="predicted"/>
<organism evidence="2 3">
    <name type="scientific">Cordyceps militaris</name>
    <name type="common">Caterpillar fungus</name>
    <name type="synonym">Clavaria militaris</name>
    <dbReference type="NCBI Taxonomy" id="73501"/>
    <lineage>
        <taxon>Eukaryota</taxon>
        <taxon>Fungi</taxon>
        <taxon>Dikarya</taxon>
        <taxon>Ascomycota</taxon>
        <taxon>Pezizomycotina</taxon>
        <taxon>Sordariomycetes</taxon>
        <taxon>Hypocreomycetidae</taxon>
        <taxon>Hypocreales</taxon>
        <taxon>Cordycipitaceae</taxon>
        <taxon>Cordyceps</taxon>
    </lineage>
</organism>
<dbReference type="Gene3D" id="3.30.710.10">
    <property type="entry name" value="Potassium Channel Kv1.1, Chain A"/>
    <property type="match status" value="1"/>
</dbReference>
<evidence type="ECO:0000313" key="2">
    <source>
        <dbReference type="EMBL" id="ATY64907.1"/>
    </source>
</evidence>
<dbReference type="EMBL" id="CP023325">
    <property type="protein sequence ID" value="ATY64907.1"/>
    <property type="molecule type" value="Genomic_DNA"/>
</dbReference>
<gene>
    <name evidence="2" type="ORF">A9K55_005272</name>
</gene>
<protein>
    <recommendedName>
        <fullName evidence="4">BTB domain-containing protein</fullName>
    </recommendedName>
</protein>
<feature type="region of interest" description="Disordered" evidence="1">
    <location>
        <begin position="1"/>
        <end position="85"/>
    </location>
</feature>
<evidence type="ECO:0000256" key="1">
    <source>
        <dbReference type="SAM" id="MobiDB-lite"/>
    </source>
</evidence>
<reference evidence="2 3" key="1">
    <citation type="journal article" date="2017" name="BMC Genomics">
        <title>Chromosome level assembly and secondary metabolite potential of the parasitic fungus Cordyceps militaris.</title>
        <authorList>
            <person name="Kramer G.J."/>
            <person name="Nodwell J.R."/>
        </authorList>
    </citation>
    <scope>NUCLEOTIDE SEQUENCE [LARGE SCALE GENOMIC DNA]</scope>
    <source>
        <strain evidence="2 3">ATCC 34164</strain>
    </source>
</reference>
<feature type="compositionally biased region" description="Acidic residues" evidence="1">
    <location>
        <begin position="367"/>
        <end position="380"/>
    </location>
</feature>
<dbReference type="VEuPathDB" id="FungiDB:A9K55_005272"/>
<sequence length="445" mass="48512">MQPETVLQAAYLPGKKPPPAAAVMGPRLNGSSLRDHRPATSSSSTPPLVRGTHHHHHRTTSSVSHAAPRPPPRARSHSTSSVGAAATTTVLVGRRRQPFVVSRRLLCSASPFFRDQLQRASCSANNNTDDRPVTLWLPGESASMFGLFVEWLRAPRSFRSHVDDAAAAAAATGRSTAAAAALHWALVRLHLFAAHLGLAALQDLAMDAVQDLYLRRDWDMAPAVVTYLYTRCEARPAGRLRRWAVAMVAFSLAVAGESASSSSHQEEDHHHPAPRLRSMLAALPELAADYAAHVRSMRAAGLDMRWKNPQLRIPANALRNDDRAFGFRECSFHSHRAAVGQGPCPHAASGWGAADTGSMLDLAEQQQPEEEDEEEVDGDDDATRQWEKEWADEFWGLEDEYTCTTSLRPPPLRRTLTAASVRPLLSKFGNHARSPSVDGVSPTST</sequence>
<evidence type="ECO:0000313" key="3">
    <source>
        <dbReference type="Proteomes" id="UP000323067"/>
    </source>
</evidence>
<dbReference type="Proteomes" id="UP000323067">
    <property type="component" value="Chromosome v"/>
</dbReference>
<name>A0A2H4SP69_CORMI</name>
<dbReference type="AlphaFoldDB" id="A0A2H4SP69"/>
<dbReference type="VEuPathDB" id="FungiDB:CCM_08149"/>
<dbReference type="OrthoDB" id="1022638at2759"/>